<dbReference type="Gene3D" id="3.40.720.10">
    <property type="entry name" value="Alkaline Phosphatase, subunit A"/>
    <property type="match status" value="1"/>
</dbReference>
<evidence type="ECO:0000256" key="1">
    <source>
        <dbReference type="ARBA" id="ARBA00008779"/>
    </source>
</evidence>
<dbReference type="KEGG" id="hds:HSR122_2561"/>
<dbReference type="GO" id="GO:0004065">
    <property type="term" value="F:arylsulfatase activity"/>
    <property type="evidence" value="ECO:0007669"/>
    <property type="project" value="TreeGrafter"/>
</dbReference>
<comment type="similarity">
    <text evidence="1">Belongs to the sulfatase family.</text>
</comment>
<evidence type="ECO:0000313" key="4">
    <source>
        <dbReference type="EMBL" id="QSG09937.1"/>
    </source>
</evidence>
<dbReference type="SUPFAM" id="SSF53649">
    <property type="entry name" value="Alkaline phosphatase-like"/>
    <property type="match status" value="1"/>
</dbReference>
<dbReference type="Pfam" id="PF00884">
    <property type="entry name" value="Sulfatase"/>
    <property type="match status" value="1"/>
</dbReference>
<protein>
    <submittedName>
        <fullName evidence="4">Arylsulfatase A or related enzyme</fullName>
    </submittedName>
</protein>
<name>A0A897NB66_9EURY</name>
<dbReference type="EMBL" id="CP064788">
    <property type="protein sequence ID" value="QSG09937.1"/>
    <property type="molecule type" value="Genomic_DNA"/>
</dbReference>
<evidence type="ECO:0000259" key="3">
    <source>
        <dbReference type="Pfam" id="PF00884"/>
    </source>
</evidence>
<evidence type="ECO:0000313" key="5">
    <source>
        <dbReference type="Proteomes" id="UP000662973"/>
    </source>
</evidence>
<keyword evidence="2" id="KW-0378">Hydrolase</keyword>
<dbReference type="CDD" id="cd16152">
    <property type="entry name" value="sulfatase_like"/>
    <property type="match status" value="1"/>
</dbReference>
<accession>A0A897NB66</accession>
<dbReference type="PANTHER" id="PTHR42693:SF53">
    <property type="entry name" value="ENDO-4-O-SULFATASE"/>
    <property type="match status" value="1"/>
</dbReference>
<keyword evidence="5" id="KW-1185">Reference proteome</keyword>
<sequence length="462" mass="51137">MATVRDYIQVRPHTGVGMNAAGTPPNVVVVLTDQQRWDTLGAYENPMGLTPTLDRLAREGTVIEQAISPQPLCGPFRAAFQTGKYATETGVWQSAIPLAEDEQTLAHLFSSAGYDVGYVGNWHLASTFDDAVPPAQRGGYDDFWIAADVPEFTTQPHEGELFDADGRPVSFDDYRVDAFTEFAIDGIESLSEPFFLVVGYVEPHDQNDMWTFVAPDGYADRHAKNPYVPDDLVDRPGEWHQELPDYYGIVERIDERIADLLDALSAKGVRDRTLLAYTSDHGCHFRTRPGEHKRTPHESAVRVPLVLSGPGFDNGRNVQSVRSLVDLPSTLLDVAGIDVPDAMRGDSLLPIVHGDAPDADGEAFIQVSESQVGRALRTDRWKYAVAAPAMTGWRGGSAEQSSDVYVERYLYDLWKDPGETVNLAGRPEFRGVANDLRERLLTYISDIEGEQPTIKQLDRGFP</sequence>
<reference evidence="4 5" key="1">
    <citation type="submission" date="2020-11" db="EMBL/GenBank/DDBJ databases">
        <title>Carbohydrate-dependent, anaerobic sulfur respiration: A novel catabolism in halophilic archaea.</title>
        <authorList>
            <person name="Sorokin D.Y."/>
            <person name="Messina E."/>
            <person name="Smedile F."/>
            <person name="La Cono V."/>
            <person name="Hallsworth J.E."/>
            <person name="Yakimov M.M."/>
        </authorList>
    </citation>
    <scope>NUCLEOTIDE SEQUENCE [LARGE SCALE GENOMIC DNA]</scope>
    <source>
        <strain evidence="4 5">HSR12-2</strain>
    </source>
</reference>
<organism evidence="4 5">
    <name type="scientific">Halapricum desulfuricans</name>
    <dbReference type="NCBI Taxonomy" id="2841257"/>
    <lineage>
        <taxon>Archaea</taxon>
        <taxon>Methanobacteriati</taxon>
        <taxon>Methanobacteriota</taxon>
        <taxon>Stenosarchaea group</taxon>
        <taxon>Halobacteria</taxon>
        <taxon>Halobacteriales</taxon>
        <taxon>Haloarculaceae</taxon>
        <taxon>Halapricum</taxon>
    </lineage>
</organism>
<proteinExistence type="inferred from homology"/>
<dbReference type="Proteomes" id="UP000662973">
    <property type="component" value="Chromosome"/>
</dbReference>
<dbReference type="AlphaFoldDB" id="A0A897NB66"/>
<dbReference type="InterPro" id="IPR000917">
    <property type="entry name" value="Sulfatase_N"/>
</dbReference>
<feature type="domain" description="Sulfatase N-terminal" evidence="3">
    <location>
        <begin position="25"/>
        <end position="337"/>
    </location>
</feature>
<gene>
    <name evidence="4" type="ORF">HSR122_2561</name>
</gene>
<dbReference type="PANTHER" id="PTHR42693">
    <property type="entry name" value="ARYLSULFATASE FAMILY MEMBER"/>
    <property type="match status" value="1"/>
</dbReference>
<dbReference type="InterPro" id="IPR017850">
    <property type="entry name" value="Alkaline_phosphatase_core_sf"/>
</dbReference>
<evidence type="ECO:0000256" key="2">
    <source>
        <dbReference type="ARBA" id="ARBA00022801"/>
    </source>
</evidence>
<dbReference type="InterPro" id="IPR050738">
    <property type="entry name" value="Sulfatase"/>
</dbReference>